<dbReference type="PANTHER" id="PTHR31353:SF1">
    <property type="entry name" value="PROTEIN FAM98B"/>
    <property type="match status" value="1"/>
</dbReference>
<feature type="region of interest" description="Disordered" evidence="2">
    <location>
        <begin position="854"/>
        <end position="876"/>
    </location>
</feature>
<feature type="region of interest" description="Disordered" evidence="2">
    <location>
        <begin position="905"/>
        <end position="940"/>
    </location>
</feature>
<dbReference type="EMBL" id="JAEHOD010000023">
    <property type="protein sequence ID" value="KAG2447059.1"/>
    <property type="molecule type" value="Genomic_DNA"/>
</dbReference>
<sequence length="940" mass="92778">MDREGRAQDLLSRVELVGLQTGINAFDLYSKDVREVFRTFCAGLAGAVQATLGPLGLCDSVQLAAAVQAVRAATASQRDAQMSKLDNALAGLLRATEGSAASAAAPAKERVEVLEALVAALQAARLLALTTADAAKPEPAATEAAPSGQAAGGAQPHKQHQGAAAPAPAQAQAASPAAGQEVAAAGRQLKVHAAEVSRALRLAAEALKVSRPAGQGEDGAPSTSGRPAGGGGASALPLLQQLVPRVQAAMASVGPAFLQPICRREDYTPQQLSVLGEMQTALTQEYALRRAVLIERAKVTLQSFEWSPRLAEKGTAQEAAGVAAAARRAMATQPQVSLEDVWTLRPADVVALTAVPTSTHVASALDGPAAGTAAAAAAGAAAAGGGRKRSAPMGVGIKSIIIGKVPDRGGRPDGRARESSDLAPPWRAVAGAEAEAGREVEAAAAEAGAGTGAAVEEAAAAGAGGRRAHEQAEEEAGAEAEVVGAVSMCRRVGWNECRAAGRAPAEEGEGGDGAPAAGGKAAGGTGEEGEVGVGAAADGAAAVEGEAEPQRSLLTVRRISQEYNMQPPYRSSRLVLLGLGLAALLALAGSAAGSKHQAESQEPIQSVNPDHPQEVTFKTPAVEVGEEEASHPGGWGLGQRIKEAVGSVIGGGRQAAEDVAASTAEAAATSHDAQTAKNAAMEAAERTRAAAANAADATRDAASHAAGAAGAAGDEARQRAGGAAGAAQDAAGKAADGVKSTARAAADKVVGAASAAKDAAAGAAGRAQEAASGAVHQTSEGVKGAGGAVKGTVGDAARSAQATAQGSAEAVADTASGMADKVASGIKSAAESVYNAAKSAVTGTQGAAETARVEASARAEEAEEQARHAASAASEQATITLQDVRQATQDAYAQATEAMQAVKQKVASSMPGAGGGDAGSDTGTTPAPWANEPQGNIELR</sequence>
<accession>A0A835WGA8</accession>
<protein>
    <submittedName>
        <fullName evidence="3">Uncharacterized protein</fullName>
    </submittedName>
</protein>
<feature type="region of interest" description="Disordered" evidence="2">
    <location>
        <begin position="210"/>
        <end position="233"/>
    </location>
</feature>
<organism evidence="3 4">
    <name type="scientific">Chlamydomonas schloesseri</name>
    <dbReference type="NCBI Taxonomy" id="2026947"/>
    <lineage>
        <taxon>Eukaryota</taxon>
        <taxon>Viridiplantae</taxon>
        <taxon>Chlorophyta</taxon>
        <taxon>core chlorophytes</taxon>
        <taxon>Chlorophyceae</taxon>
        <taxon>CS clade</taxon>
        <taxon>Chlamydomonadales</taxon>
        <taxon>Chlamydomonadaceae</taxon>
        <taxon>Chlamydomonas</taxon>
    </lineage>
</organism>
<gene>
    <name evidence="3" type="ORF">HYH02_007810</name>
</gene>
<name>A0A835WGA8_9CHLO</name>
<comment type="similarity">
    <text evidence="1">Belongs to the FAM98 family.</text>
</comment>
<feature type="region of interest" description="Disordered" evidence="2">
    <location>
        <begin position="404"/>
        <end position="480"/>
    </location>
</feature>
<dbReference type="Proteomes" id="UP000613740">
    <property type="component" value="Unassembled WGS sequence"/>
</dbReference>
<evidence type="ECO:0000256" key="2">
    <source>
        <dbReference type="SAM" id="MobiDB-lite"/>
    </source>
</evidence>
<evidence type="ECO:0000313" key="3">
    <source>
        <dbReference type="EMBL" id="KAG2447059.1"/>
    </source>
</evidence>
<evidence type="ECO:0000313" key="4">
    <source>
        <dbReference type="Proteomes" id="UP000613740"/>
    </source>
</evidence>
<feature type="compositionally biased region" description="Basic and acidic residues" evidence="2">
    <location>
        <begin position="854"/>
        <end position="867"/>
    </location>
</feature>
<dbReference type="OrthoDB" id="512356at2759"/>
<reference evidence="3" key="1">
    <citation type="journal article" date="2020" name="bioRxiv">
        <title>Comparative genomics of Chlamydomonas.</title>
        <authorList>
            <person name="Craig R.J."/>
            <person name="Hasan A.R."/>
            <person name="Ness R.W."/>
            <person name="Keightley P.D."/>
        </authorList>
    </citation>
    <scope>NUCLEOTIDE SEQUENCE</scope>
    <source>
        <strain evidence="3">CCAP 11/173</strain>
    </source>
</reference>
<comment type="caution">
    <text evidence="3">The sequence shown here is derived from an EMBL/GenBank/DDBJ whole genome shotgun (WGS) entry which is preliminary data.</text>
</comment>
<dbReference type="InterPro" id="IPR018797">
    <property type="entry name" value="FAM98"/>
</dbReference>
<dbReference type="AlphaFoldDB" id="A0A835WGA8"/>
<keyword evidence="4" id="KW-1185">Reference proteome</keyword>
<feature type="compositionally biased region" description="Low complexity" evidence="2">
    <location>
        <begin position="442"/>
        <end position="461"/>
    </location>
</feature>
<proteinExistence type="inferred from homology"/>
<dbReference type="PANTHER" id="PTHR31353">
    <property type="entry name" value="FAM98"/>
    <property type="match status" value="1"/>
</dbReference>
<dbReference type="Gene3D" id="1.20.120.20">
    <property type="entry name" value="Apolipoprotein"/>
    <property type="match status" value="1"/>
</dbReference>
<feature type="region of interest" description="Disordered" evidence="2">
    <location>
        <begin position="502"/>
        <end position="531"/>
    </location>
</feature>
<dbReference type="Pfam" id="PF10239">
    <property type="entry name" value="DUF2465"/>
    <property type="match status" value="1"/>
</dbReference>
<feature type="compositionally biased region" description="Low complexity" evidence="2">
    <location>
        <begin position="660"/>
        <end position="682"/>
    </location>
</feature>
<feature type="region of interest" description="Disordered" evidence="2">
    <location>
        <begin position="137"/>
        <end position="179"/>
    </location>
</feature>
<evidence type="ECO:0000256" key="1">
    <source>
        <dbReference type="ARBA" id="ARBA00007218"/>
    </source>
</evidence>
<feature type="region of interest" description="Disordered" evidence="2">
    <location>
        <begin position="660"/>
        <end position="697"/>
    </location>
</feature>
<feature type="compositionally biased region" description="Basic and acidic residues" evidence="2">
    <location>
        <begin position="405"/>
        <end position="420"/>
    </location>
</feature>